<keyword evidence="2" id="KW-1185">Reference proteome</keyword>
<evidence type="ECO:0000313" key="2">
    <source>
        <dbReference type="Proteomes" id="UP000515292"/>
    </source>
</evidence>
<dbReference type="EMBL" id="CP059851">
    <property type="protein sequence ID" value="QMW22877.1"/>
    <property type="molecule type" value="Genomic_DNA"/>
</dbReference>
<dbReference type="SUPFAM" id="SSF53800">
    <property type="entry name" value="Chelatase"/>
    <property type="match status" value="1"/>
</dbReference>
<reference evidence="1 2" key="1">
    <citation type="submission" date="2020-07" db="EMBL/GenBank/DDBJ databases">
        <title>Complete genome sequence for Sandaracinobacter sp. M6.</title>
        <authorList>
            <person name="Tang Y."/>
            <person name="Liu Q."/>
            <person name="Guo Z."/>
            <person name="Lei P."/>
            <person name="Huang B."/>
        </authorList>
    </citation>
    <scope>NUCLEOTIDE SEQUENCE [LARGE SCALE GENOMIC DNA]</scope>
    <source>
        <strain evidence="1 2">M6</strain>
    </source>
</reference>
<proteinExistence type="predicted"/>
<name>A0A7G5IHN5_9SPHN</name>
<protein>
    <recommendedName>
        <fullName evidence="3">Ferrochelatase</fullName>
    </recommendedName>
</protein>
<sequence length="469" mass="50609">MAGLVWWQNQPKGFDAVAAWRAQPPNARATGRTGVLVVALIQPTRYSPVFYENFVEKLSRVAIPWPINLIALRDTGVALLDPTQPARTEPFTPRLLADIWGRTADIDGVPWVDKWREGKVDWVPPSDGTAADIGSFVYRFRAGGTSGTAQRAMLKARYLYYGRLPGGILPQQAETEAMVAQAFAELRAAHPALAGAALVDAFDKAAKRRAVNAVLDQGIDTLVLASALPIKSSFEELRGSYPPLVAMIDDWVAAKPGRQRPRLLIAAQMADSPAFLTLWQEQLANALPAAAPPGAGVTVIMSLHGLPEATLKRDLWTRNAARLTAALQPRLAAVARARGWSRVTVVSAQEAFADGREDPHDRLLSTGEVFRQAAARGDRLAVALPIEFMAENTDTLFLHSTLMFAGLPDAIPYAAPPPGTDWNRPYVRRHRLGGTELVYAGAPGPTGRALAARALAQAIAARLPISKVS</sequence>
<dbReference type="AlphaFoldDB" id="A0A7G5IHN5"/>
<evidence type="ECO:0008006" key="3">
    <source>
        <dbReference type="Google" id="ProtNLM"/>
    </source>
</evidence>
<accession>A0A7G5IHN5</accession>
<dbReference type="RefSeq" id="WP_182296184.1">
    <property type="nucleotide sequence ID" value="NZ_CP059851.1"/>
</dbReference>
<dbReference type="Proteomes" id="UP000515292">
    <property type="component" value="Chromosome"/>
</dbReference>
<gene>
    <name evidence="1" type="ORF">H3309_16540</name>
</gene>
<organism evidence="1 2">
    <name type="scientific">Sandaracinobacteroides saxicola</name>
    <dbReference type="NCBI Taxonomy" id="2759707"/>
    <lineage>
        <taxon>Bacteria</taxon>
        <taxon>Pseudomonadati</taxon>
        <taxon>Pseudomonadota</taxon>
        <taxon>Alphaproteobacteria</taxon>
        <taxon>Sphingomonadales</taxon>
        <taxon>Sphingosinicellaceae</taxon>
        <taxon>Sandaracinobacteroides</taxon>
    </lineage>
</organism>
<dbReference type="KEGG" id="sand:H3309_16540"/>
<evidence type="ECO:0000313" key="1">
    <source>
        <dbReference type="EMBL" id="QMW22877.1"/>
    </source>
</evidence>